<evidence type="ECO:0000313" key="2">
    <source>
        <dbReference type="Proteomes" id="UP001432062"/>
    </source>
</evidence>
<protein>
    <submittedName>
        <fullName evidence="1">Uncharacterized protein</fullName>
    </submittedName>
</protein>
<accession>A0ABZ1YRD3</accession>
<dbReference type="Proteomes" id="UP001432062">
    <property type="component" value="Chromosome"/>
</dbReference>
<reference evidence="1" key="1">
    <citation type="submission" date="2022-10" db="EMBL/GenBank/DDBJ databases">
        <title>The complete genomes of actinobacterial strains from the NBC collection.</title>
        <authorList>
            <person name="Joergensen T.S."/>
            <person name="Alvarez Arevalo M."/>
            <person name="Sterndorff E.B."/>
            <person name="Faurdal D."/>
            <person name="Vuksanovic O."/>
            <person name="Mourched A.-S."/>
            <person name="Charusanti P."/>
            <person name="Shaw S."/>
            <person name="Blin K."/>
            <person name="Weber T."/>
        </authorList>
    </citation>
    <scope>NUCLEOTIDE SEQUENCE</scope>
    <source>
        <strain evidence="1">NBC_01482</strain>
    </source>
</reference>
<organism evidence="1 2">
    <name type="scientific">Nocardia vinacea</name>
    <dbReference type="NCBI Taxonomy" id="96468"/>
    <lineage>
        <taxon>Bacteria</taxon>
        <taxon>Bacillati</taxon>
        <taxon>Actinomycetota</taxon>
        <taxon>Actinomycetes</taxon>
        <taxon>Mycobacteriales</taxon>
        <taxon>Nocardiaceae</taxon>
        <taxon>Nocardia</taxon>
    </lineage>
</organism>
<keyword evidence="2" id="KW-1185">Reference proteome</keyword>
<dbReference type="RefSeq" id="WP_327097831.1">
    <property type="nucleotide sequence ID" value="NZ_CP109149.1"/>
</dbReference>
<proteinExistence type="predicted"/>
<evidence type="ECO:0000313" key="1">
    <source>
        <dbReference type="EMBL" id="WUV44422.1"/>
    </source>
</evidence>
<name>A0ABZ1YRD3_9NOCA</name>
<gene>
    <name evidence="1" type="ORF">OG563_35405</name>
</gene>
<dbReference type="EMBL" id="CP109441">
    <property type="protein sequence ID" value="WUV44422.1"/>
    <property type="molecule type" value="Genomic_DNA"/>
</dbReference>
<sequence length="157" mass="17318">MGQFCRAVFLDADHKLIGYLEPKIRFLRRAWIGDDFVQGVERLLTVPTRVVWAGPQVGEQTGLYDKAASVAPLVAPQNGFIGRYILNHDKRTYVDKATVRHGDDRHRIHPLPMLTAEGADCADGDAALVGTWSGDRISMSATVPTGFALLKYDLVPN</sequence>